<geneLocation type="plasmid" evidence="1 2">
    <name>p1</name>
</geneLocation>
<evidence type="ECO:0000313" key="1">
    <source>
        <dbReference type="EMBL" id="CAD5988559.1"/>
    </source>
</evidence>
<reference evidence="1" key="1">
    <citation type="submission" date="2020-09" db="EMBL/GenBank/DDBJ databases">
        <authorList>
            <person name="Blom J."/>
        </authorList>
    </citation>
    <scope>NUCLEOTIDE SEQUENCE</scope>
    <source>
        <strain evidence="1">No.713</strain>
        <plasmid evidence="1">p1</plasmid>
    </source>
</reference>
<proteinExistence type="predicted"/>
<dbReference type="KEGG" id="ppsu:NO713_05736"/>
<dbReference type="Proteomes" id="UP001153719">
    <property type="component" value="Plasmid p1"/>
</dbReference>
<protein>
    <submittedName>
        <fullName evidence="1">Uncharacterized protein</fullName>
    </submittedName>
</protein>
<dbReference type="RefSeq" id="WP_254175278.1">
    <property type="nucleotide sequence ID" value="NZ_LR882968.1"/>
</dbReference>
<accession>A0A9W4CUE5</accession>
<organism evidence="1 2">
    <name type="scientific">Planktothrix pseudagardhii</name>
    <dbReference type="NCBI Taxonomy" id="132604"/>
    <lineage>
        <taxon>Bacteria</taxon>
        <taxon>Bacillati</taxon>
        <taxon>Cyanobacteriota</taxon>
        <taxon>Cyanophyceae</taxon>
        <taxon>Oscillatoriophycideae</taxon>
        <taxon>Oscillatoriales</taxon>
        <taxon>Microcoleaceae</taxon>
        <taxon>Planktothrix</taxon>
    </lineage>
</organism>
<gene>
    <name evidence="1" type="ORF">NO713_05736</name>
</gene>
<keyword evidence="1" id="KW-0614">Plasmid</keyword>
<dbReference type="AlphaFoldDB" id="A0A9W4CUE5"/>
<evidence type="ECO:0000313" key="2">
    <source>
        <dbReference type="Proteomes" id="UP001153719"/>
    </source>
</evidence>
<dbReference type="EMBL" id="LR882968">
    <property type="protein sequence ID" value="CAD5988559.1"/>
    <property type="molecule type" value="Genomic_DNA"/>
</dbReference>
<keyword evidence="2" id="KW-1185">Reference proteome</keyword>
<name>A0A9W4CUE5_9CYAN</name>
<sequence>MGIFDLIGKIFGGSQSNEVDSRITVRGDVSPIPQKLITPDYRPKDGVYITSAADLLREWEQRSWMLSPEDLQQLKTMHQTLQNYEKLSKEYGKELGKFARTEAKVVNTVTKAIPQVAGGNFAQYGHNQRLNSDMDKIAAEYQKNIALRQAEAQKVQQSLSEFKAKMQQRKDGLRGQ</sequence>